<comment type="similarity">
    <text evidence="4">Belongs to the flavoredoxin family.</text>
</comment>
<evidence type="ECO:0000259" key="5">
    <source>
        <dbReference type="SMART" id="SM00903"/>
    </source>
</evidence>
<proteinExistence type="inferred from homology"/>
<evidence type="ECO:0000313" key="6">
    <source>
        <dbReference type="EMBL" id="ABX02312.1"/>
    </source>
</evidence>
<dbReference type="InterPro" id="IPR012349">
    <property type="entry name" value="Split_barrel_FMN-bd"/>
</dbReference>
<dbReference type="SUPFAM" id="SSF50475">
    <property type="entry name" value="FMN-binding split barrel"/>
    <property type="match status" value="1"/>
</dbReference>
<evidence type="ECO:0000256" key="1">
    <source>
        <dbReference type="ARBA" id="ARBA00001917"/>
    </source>
</evidence>
<protein>
    <submittedName>
        <fullName evidence="6">Fmn-binding protein</fullName>
    </submittedName>
</protein>
<name>A9AAD9_METM6</name>
<dbReference type="eggNOG" id="arCOG02017">
    <property type="taxonomic scope" value="Archaea"/>
</dbReference>
<feature type="domain" description="Flavin reductase like" evidence="5">
    <location>
        <begin position="11"/>
        <end position="164"/>
    </location>
</feature>
<dbReference type="HOGENOM" id="CLU_059021_3_2_2"/>
<keyword evidence="3" id="KW-0288">FMN</keyword>
<dbReference type="PhylomeDB" id="A9AAD9"/>
<dbReference type="KEGG" id="mmx:MmarC6_1499"/>
<evidence type="ECO:0000256" key="3">
    <source>
        <dbReference type="ARBA" id="ARBA00022643"/>
    </source>
</evidence>
<dbReference type="GO" id="GO:0010181">
    <property type="term" value="F:FMN binding"/>
    <property type="evidence" value="ECO:0007669"/>
    <property type="project" value="InterPro"/>
</dbReference>
<gene>
    <name evidence="6" type="ordered locus">MmarC6_1499</name>
</gene>
<dbReference type="OrthoDB" id="8522at2157"/>
<comment type="cofactor">
    <cofactor evidence="1">
        <name>FMN</name>
        <dbReference type="ChEBI" id="CHEBI:58210"/>
    </cofactor>
</comment>
<dbReference type="PANTHER" id="PTHR33798:SF5">
    <property type="entry name" value="FLAVIN REDUCTASE LIKE DOMAIN-CONTAINING PROTEIN"/>
    <property type="match status" value="1"/>
</dbReference>
<dbReference type="PANTHER" id="PTHR33798">
    <property type="entry name" value="FLAVOPROTEIN OXYGENASE"/>
    <property type="match status" value="1"/>
</dbReference>
<dbReference type="EMBL" id="CP000867">
    <property type="protein sequence ID" value="ABX02312.1"/>
    <property type="molecule type" value="Genomic_DNA"/>
</dbReference>
<accession>A9AAD9</accession>
<dbReference type="SMART" id="SM00903">
    <property type="entry name" value="Flavin_Reduct"/>
    <property type="match status" value="1"/>
</dbReference>
<dbReference type="AlphaFoldDB" id="A9AAD9"/>
<evidence type="ECO:0000256" key="2">
    <source>
        <dbReference type="ARBA" id="ARBA00022630"/>
    </source>
</evidence>
<dbReference type="STRING" id="444158.MmarC6_1499"/>
<dbReference type="Pfam" id="PF01613">
    <property type="entry name" value="Flavin_Reduct"/>
    <property type="match status" value="1"/>
</dbReference>
<keyword evidence="2" id="KW-0285">Flavoprotein</keyword>
<sequence length="202" mass="22404">MIVKPNLRAKFIPLPVGFISTINNDGIRNIAPYSCLMPVLRPLDLVCLASAKKRDTLTNIKDTGEFVINMPGIDFSEKVMPTAKFSQPEVDEFLDAELEEKPSRVIKAPGILGSYAWMECELFKLYEEENYVLIMGKVVNLEVDDKYLKEDGSLDVEKAKPLMNVGSSAGLNYCTVSETGKFDPISAMFPNGKDPAANMNNE</sequence>
<dbReference type="Gene3D" id="2.30.110.10">
    <property type="entry name" value="Electron Transport, Fmn-binding Protein, Chain A"/>
    <property type="match status" value="1"/>
</dbReference>
<reference evidence="6" key="1">
    <citation type="submission" date="2007-10" db="EMBL/GenBank/DDBJ databases">
        <title>Complete sequence of Methanococcus maripaludis C6.</title>
        <authorList>
            <consortium name="US DOE Joint Genome Institute"/>
            <person name="Copeland A."/>
            <person name="Lucas S."/>
            <person name="Lapidus A."/>
            <person name="Barry K."/>
            <person name="Glavina del Rio T."/>
            <person name="Dalin E."/>
            <person name="Tice H."/>
            <person name="Pitluck S."/>
            <person name="Clum A."/>
            <person name="Schmutz J."/>
            <person name="Larimer F."/>
            <person name="Land M."/>
            <person name="Hauser L."/>
            <person name="Kyrpides N."/>
            <person name="Mikhailova N."/>
            <person name="Sieprawska-Lupa M."/>
            <person name="Whitman W.B."/>
            <person name="Richardson P."/>
        </authorList>
    </citation>
    <scope>NUCLEOTIDE SEQUENCE [LARGE SCALE GENOMIC DNA]</scope>
    <source>
        <strain evidence="6">C6</strain>
    </source>
</reference>
<evidence type="ECO:0000256" key="4">
    <source>
        <dbReference type="ARBA" id="ARBA00038054"/>
    </source>
</evidence>
<organism evidence="6">
    <name type="scientific">Methanococcus maripaludis (strain C6 / ATCC BAA-1332)</name>
    <dbReference type="NCBI Taxonomy" id="444158"/>
    <lineage>
        <taxon>Archaea</taxon>
        <taxon>Methanobacteriati</taxon>
        <taxon>Methanobacteriota</taxon>
        <taxon>Methanomada group</taxon>
        <taxon>Methanococci</taxon>
        <taxon>Methanococcales</taxon>
        <taxon>Methanococcaceae</taxon>
        <taxon>Methanococcus</taxon>
    </lineage>
</organism>
<dbReference type="InterPro" id="IPR002563">
    <property type="entry name" value="Flavin_Rdtase-like_dom"/>
</dbReference>